<evidence type="ECO:0000313" key="1">
    <source>
        <dbReference type="EMBL" id="CAI8599727.1"/>
    </source>
</evidence>
<organism evidence="1 2">
    <name type="scientific">Vicia faba</name>
    <name type="common">Broad bean</name>
    <name type="synonym">Faba vulgaris</name>
    <dbReference type="NCBI Taxonomy" id="3906"/>
    <lineage>
        <taxon>Eukaryota</taxon>
        <taxon>Viridiplantae</taxon>
        <taxon>Streptophyta</taxon>
        <taxon>Embryophyta</taxon>
        <taxon>Tracheophyta</taxon>
        <taxon>Spermatophyta</taxon>
        <taxon>Magnoliopsida</taxon>
        <taxon>eudicotyledons</taxon>
        <taxon>Gunneridae</taxon>
        <taxon>Pentapetalae</taxon>
        <taxon>rosids</taxon>
        <taxon>fabids</taxon>
        <taxon>Fabales</taxon>
        <taxon>Fabaceae</taxon>
        <taxon>Papilionoideae</taxon>
        <taxon>50 kb inversion clade</taxon>
        <taxon>NPAAA clade</taxon>
        <taxon>Hologalegina</taxon>
        <taxon>IRL clade</taxon>
        <taxon>Fabeae</taxon>
        <taxon>Vicia</taxon>
    </lineage>
</organism>
<keyword evidence="2" id="KW-1185">Reference proteome</keyword>
<reference evidence="1 2" key="1">
    <citation type="submission" date="2023-01" db="EMBL/GenBank/DDBJ databases">
        <authorList>
            <person name="Kreplak J."/>
        </authorList>
    </citation>
    <scope>NUCLEOTIDE SEQUENCE [LARGE SCALE GENOMIC DNA]</scope>
</reference>
<accession>A0AAV0ZS43</accession>
<dbReference type="Proteomes" id="UP001157006">
    <property type="component" value="Chromosome 2"/>
</dbReference>
<protein>
    <submittedName>
        <fullName evidence="1">Uncharacterized protein</fullName>
    </submittedName>
</protein>
<proteinExistence type="predicted"/>
<sequence>MLLLHHLQHCGFNFLFLSDSLFTTESLLAIEASTSWFHHLNDSVWLLLVTQFRSRPSSSLASDRFSALTKLRYASPYHCHGSYHLLQRFTEFGTHANQTMVVSIYENG</sequence>
<name>A0AAV0ZS43_VICFA</name>
<dbReference type="EMBL" id="OX451737">
    <property type="protein sequence ID" value="CAI8599727.1"/>
    <property type="molecule type" value="Genomic_DNA"/>
</dbReference>
<evidence type="ECO:0000313" key="2">
    <source>
        <dbReference type="Proteomes" id="UP001157006"/>
    </source>
</evidence>
<gene>
    <name evidence="1" type="ORF">VFH_II188760</name>
</gene>
<dbReference type="AlphaFoldDB" id="A0AAV0ZS43"/>